<evidence type="ECO:0000256" key="6">
    <source>
        <dbReference type="ARBA" id="ARBA00022517"/>
    </source>
</evidence>
<name>A0AA40CLS7_9PEZI</name>
<evidence type="ECO:0000259" key="12">
    <source>
        <dbReference type="Pfam" id="PF06862"/>
    </source>
</evidence>
<evidence type="ECO:0000256" key="2">
    <source>
        <dbReference type="ARBA" id="ARBA00004604"/>
    </source>
</evidence>
<dbReference type="InterPro" id="IPR010678">
    <property type="entry name" value="UTP25"/>
</dbReference>
<feature type="domain" description="UTP25 C-terminal" evidence="12">
    <location>
        <begin position="560"/>
        <end position="753"/>
    </location>
</feature>
<keyword evidence="7 10" id="KW-0698">rRNA processing</keyword>
<dbReference type="Gene3D" id="3.40.50.300">
    <property type="entry name" value="P-loop containing nucleotide triphosphate hydrolases"/>
    <property type="match status" value="1"/>
</dbReference>
<dbReference type="PANTHER" id="PTHR12933">
    <property type="entry name" value="ORF PROTEIN-RELATED"/>
    <property type="match status" value="1"/>
</dbReference>
<evidence type="ECO:0000256" key="10">
    <source>
        <dbReference type="RuleBase" id="RU365070"/>
    </source>
</evidence>
<protein>
    <recommendedName>
        <fullName evidence="5 10">U3 small nucleolar RNA-associated protein 25</fullName>
        <shortName evidence="10">U3 snoRNA-associated protein 25</shortName>
    </recommendedName>
</protein>
<dbReference type="AlphaFoldDB" id="A0AA40CLS7"/>
<organism evidence="14 15">
    <name type="scientific">Cercophora newfieldiana</name>
    <dbReference type="NCBI Taxonomy" id="92897"/>
    <lineage>
        <taxon>Eukaryota</taxon>
        <taxon>Fungi</taxon>
        <taxon>Dikarya</taxon>
        <taxon>Ascomycota</taxon>
        <taxon>Pezizomycotina</taxon>
        <taxon>Sordariomycetes</taxon>
        <taxon>Sordariomycetidae</taxon>
        <taxon>Sordariales</taxon>
        <taxon>Lasiosphaeriaceae</taxon>
        <taxon>Cercophora</taxon>
    </lineage>
</organism>
<keyword evidence="15" id="KW-1185">Reference proteome</keyword>
<dbReference type="InterPro" id="IPR053939">
    <property type="entry name" value="UTP25_C"/>
</dbReference>
<dbReference type="SUPFAM" id="SSF52540">
    <property type="entry name" value="P-loop containing nucleoside triphosphate hydrolases"/>
    <property type="match status" value="1"/>
</dbReference>
<sequence length="754" mass="85309">MAPPGRGTARGGPRGAFRGPRGRGGRGGRGGGGGGRGGTRGRGRGRGRARASTIQPRSSKFDAARLEDSEEDSEDDARQYGDDSGDESDEIVDSDEEDEDEGQAASSGQPYLSLMKSLAESAPHKAKRRKLAHDPSEDKYIQPPALEPTAEDTAMGDAEDGEKKVPKDVDAVDEPEEDPMDAPPEDMLDDDDEVDAEDPFETHFAEPKEEVLAPKLKAIQDGKWRTERTALKTTRVLFNVPDAGQSENQTPPKPISGISELNLKNKLKESMEQKHAKFGAVEQTIAPYIFNYQDLLYCNRTVSGAPSVRRMACLHALNHVFKTRDKVIKNNNKLARDKSNEDLELRDQGFTRPKVLMILPTRQSCVKMVEMICAITEPEQQENRKRFDDSYVEKMTKFSDDKPEDFQDLFAGNDDDMFRLGLKFTRKTIKYFSQFYNSDIIFGSPLGLRMAIGSEEEKKMDFDFLSSIELVIVDQADALLMQNWEHVEYVFEHLNIQPKESHGCDFSRVRSWYLDDQAKHFRQTLIFSAFNTPELSNLFRTHCSNWEGKARLQEAYPGLIQHLGVKARQTFSRFDAASVVDDPEARFEYFTKAILPSLTKRPKDVSGVLIFIPSYLDFVRVRNYFANNPAAENVTFGTISEYADVPEASRARSHFLNGRHRVLLYTERAHHFRRYQIKGVKKVIMYSLPDNPLFYQEIAGGYLQKSEQSLLLEPGQGQVKVMFSRYDVMKLEKIVGSQRVSKMISEQGDTFDFL</sequence>
<evidence type="ECO:0000313" key="15">
    <source>
        <dbReference type="Proteomes" id="UP001174936"/>
    </source>
</evidence>
<dbReference type="InterPro" id="IPR053940">
    <property type="entry name" value="UTP25_NTPase-like"/>
</dbReference>
<keyword evidence="6 10" id="KW-0690">Ribosome biogenesis</keyword>
<dbReference type="GO" id="GO:0032040">
    <property type="term" value="C:small-subunit processome"/>
    <property type="evidence" value="ECO:0007669"/>
    <property type="project" value="TreeGrafter"/>
</dbReference>
<feature type="compositionally biased region" description="Basic and acidic residues" evidence="11">
    <location>
        <begin position="161"/>
        <end position="170"/>
    </location>
</feature>
<dbReference type="GO" id="GO:0019843">
    <property type="term" value="F:rRNA binding"/>
    <property type="evidence" value="ECO:0007669"/>
    <property type="project" value="TreeGrafter"/>
</dbReference>
<comment type="function">
    <text evidence="1 10">DEAD-box RNA helicase-like protein required for pre-18S rRNA processing, specifically at sites A0, A1, and A2.</text>
</comment>
<evidence type="ECO:0000256" key="3">
    <source>
        <dbReference type="ARBA" id="ARBA00009223"/>
    </source>
</evidence>
<evidence type="ECO:0000256" key="4">
    <source>
        <dbReference type="ARBA" id="ARBA00011192"/>
    </source>
</evidence>
<dbReference type="GO" id="GO:0034511">
    <property type="term" value="F:U3 snoRNA binding"/>
    <property type="evidence" value="ECO:0007669"/>
    <property type="project" value="InterPro"/>
</dbReference>
<keyword evidence="9 10" id="KW-0687">Ribonucleoprotein</keyword>
<feature type="domain" description="UTP25 NTP hydrolase-like" evidence="13">
    <location>
        <begin position="292"/>
        <end position="549"/>
    </location>
</feature>
<evidence type="ECO:0000256" key="7">
    <source>
        <dbReference type="ARBA" id="ARBA00022552"/>
    </source>
</evidence>
<evidence type="ECO:0000256" key="9">
    <source>
        <dbReference type="ARBA" id="ARBA00023274"/>
    </source>
</evidence>
<dbReference type="PANTHER" id="PTHR12933:SF0">
    <property type="entry name" value="U3 SMALL NUCLEOLAR RNA-ASSOCIATED PROTEIN 25 HOMOLOG"/>
    <property type="match status" value="1"/>
</dbReference>
<dbReference type="FunFam" id="3.40.50.300:FF:002356">
    <property type="entry name" value="U3 small nucleolar RNA-associated protein 25"/>
    <property type="match status" value="1"/>
</dbReference>
<dbReference type="Proteomes" id="UP001174936">
    <property type="component" value="Unassembled WGS sequence"/>
</dbReference>
<gene>
    <name evidence="14" type="ORF">B0T16DRAFT_354567</name>
</gene>
<proteinExistence type="inferred from homology"/>
<dbReference type="GO" id="GO:0000462">
    <property type="term" value="P:maturation of SSU-rRNA from tricistronic rRNA transcript (SSU-rRNA, 5.8S rRNA, LSU-rRNA)"/>
    <property type="evidence" value="ECO:0007669"/>
    <property type="project" value="TreeGrafter"/>
</dbReference>
<keyword evidence="8 10" id="KW-0539">Nucleus</keyword>
<feature type="compositionally biased region" description="Basic residues" evidence="11">
    <location>
        <begin position="39"/>
        <end position="49"/>
    </location>
</feature>
<feature type="compositionally biased region" description="Gly residues" evidence="11">
    <location>
        <begin position="27"/>
        <end position="38"/>
    </location>
</feature>
<comment type="caution">
    <text evidence="14">The sequence shown here is derived from an EMBL/GenBank/DDBJ whole genome shotgun (WGS) entry which is preliminary data.</text>
</comment>
<comment type="similarity">
    <text evidence="3 10">Belongs to the UTP25 family.</text>
</comment>
<feature type="compositionally biased region" description="Acidic residues" evidence="11">
    <location>
        <begin position="83"/>
        <end position="102"/>
    </location>
</feature>
<evidence type="ECO:0000256" key="11">
    <source>
        <dbReference type="SAM" id="MobiDB-lite"/>
    </source>
</evidence>
<feature type="region of interest" description="Disordered" evidence="11">
    <location>
        <begin position="1"/>
        <end position="189"/>
    </location>
</feature>
<dbReference type="Pfam" id="PF06862">
    <property type="entry name" value="Utp25_C"/>
    <property type="match status" value="1"/>
</dbReference>
<evidence type="ECO:0000256" key="5">
    <source>
        <dbReference type="ARBA" id="ARBA00015422"/>
    </source>
</evidence>
<dbReference type="Pfam" id="PF22916">
    <property type="entry name" value="UTP25_NTPase-like"/>
    <property type="match status" value="1"/>
</dbReference>
<evidence type="ECO:0000256" key="8">
    <source>
        <dbReference type="ARBA" id="ARBA00023242"/>
    </source>
</evidence>
<comment type="subcellular location">
    <subcellularLocation>
        <location evidence="2 10">Nucleus</location>
        <location evidence="2 10">Nucleolus</location>
    </subcellularLocation>
</comment>
<accession>A0AA40CLS7</accession>
<evidence type="ECO:0000256" key="1">
    <source>
        <dbReference type="ARBA" id="ARBA00002883"/>
    </source>
</evidence>
<comment type="subunit">
    <text evidence="4 10">Component of the ribosomal small subunit (SSU) processome composed of at least 40 protein subunits and snoRNA U3.</text>
</comment>
<dbReference type="InterPro" id="IPR027417">
    <property type="entry name" value="P-loop_NTPase"/>
</dbReference>
<evidence type="ECO:0000259" key="13">
    <source>
        <dbReference type="Pfam" id="PF22916"/>
    </source>
</evidence>
<dbReference type="EMBL" id="JAULSV010000005">
    <property type="protein sequence ID" value="KAK0643132.1"/>
    <property type="molecule type" value="Genomic_DNA"/>
</dbReference>
<reference evidence="14" key="1">
    <citation type="submission" date="2023-06" db="EMBL/GenBank/DDBJ databases">
        <title>Genome-scale phylogeny and comparative genomics of the fungal order Sordariales.</title>
        <authorList>
            <consortium name="Lawrence Berkeley National Laboratory"/>
            <person name="Hensen N."/>
            <person name="Bonometti L."/>
            <person name="Westerberg I."/>
            <person name="Brannstrom I.O."/>
            <person name="Guillou S."/>
            <person name="Cros-Aarteil S."/>
            <person name="Calhoun S."/>
            <person name="Haridas S."/>
            <person name="Kuo A."/>
            <person name="Mondo S."/>
            <person name="Pangilinan J."/>
            <person name="Riley R."/>
            <person name="Labutti K."/>
            <person name="Andreopoulos B."/>
            <person name="Lipzen A."/>
            <person name="Chen C."/>
            <person name="Yanf M."/>
            <person name="Daum C."/>
            <person name="Ng V."/>
            <person name="Clum A."/>
            <person name="Steindorff A."/>
            <person name="Ohm R."/>
            <person name="Martin F."/>
            <person name="Silar P."/>
            <person name="Natvig D."/>
            <person name="Lalanne C."/>
            <person name="Gautier V."/>
            <person name="Ament-Velasquez S.L."/>
            <person name="Kruys A."/>
            <person name="Hutchinson M.I."/>
            <person name="Powell A.J."/>
            <person name="Barry K."/>
            <person name="Miller A.N."/>
            <person name="Grigoriev I.V."/>
            <person name="Debuchy R."/>
            <person name="Gladieux P."/>
            <person name="Thoren M.H."/>
            <person name="Johannesson H."/>
        </authorList>
    </citation>
    <scope>NUCLEOTIDE SEQUENCE</scope>
    <source>
        <strain evidence="14">SMH2532-1</strain>
    </source>
</reference>
<feature type="compositionally biased region" description="Acidic residues" evidence="11">
    <location>
        <begin position="171"/>
        <end position="189"/>
    </location>
</feature>
<evidence type="ECO:0000313" key="14">
    <source>
        <dbReference type="EMBL" id="KAK0643132.1"/>
    </source>
</evidence>